<proteinExistence type="predicted"/>
<protein>
    <submittedName>
        <fullName evidence="3">Zonular occludens toxin domain-containing protein</fullName>
    </submittedName>
</protein>
<organism evidence="3 4">
    <name type="scientific">Roseateles aquae</name>
    <dbReference type="NCBI Taxonomy" id="3077235"/>
    <lineage>
        <taxon>Bacteria</taxon>
        <taxon>Pseudomonadati</taxon>
        <taxon>Pseudomonadota</taxon>
        <taxon>Betaproteobacteria</taxon>
        <taxon>Burkholderiales</taxon>
        <taxon>Sphaerotilaceae</taxon>
        <taxon>Roseateles</taxon>
    </lineage>
</organism>
<gene>
    <name evidence="3" type="ORF">RQP53_00630</name>
</gene>
<dbReference type="InterPro" id="IPR027417">
    <property type="entry name" value="P-loop_NTPase"/>
</dbReference>
<keyword evidence="4" id="KW-1185">Reference proteome</keyword>
<evidence type="ECO:0000256" key="1">
    <source>
        <dbReference type="SAM" id="MobiDB-lite"/>
    </source>
</evidence>
<feature type="region of interest" description="Disordered" evidence="1">
    <location>
        <begin position="327"/>
        <end position="380"/>
    </location>
</feature>
<evidence type="ECO:0000313" key="4">
    <source>
        <dbReference type="Proteomes" id="UP001246372"/>
    </source>
</evidence>
<dbReference type="InterPro" id="IPR008900">
    <property type="entry name" value="Zot_N"/>
</dbReference>
<dbReference type="Pfam" id="PF05707">
    <property type="entry name" value="Zot"/>
    <property type="match status" value="1"/>
</dbReference>
<evidence type="ECO:0000259" key="2">
    <source>
        <dbReference type="Pfam" id="PF05707"/>
    </source>
</evidence>
<name>A0ABU3P5C9_9BURK</name>
<reference evidence="3" key="1">
    <citation type="submission" date="2023-09" db="EMBL/GenBank/DDBJ databases">
        <title>Paucibacter sp. APW11 Genome sequencing and assembly.</title>
        <authorList>
            <person name="Kim I."/>
        </authorList>
    </citation>
    <scope>NUCLEOTIDE SEQUENCE</scope>
    <source>
        <strain evidence="3">APW11</strain>
    </source>
</reference>
<comment type="caution">
    <text evidence="3">The sequence shown here is derived from an EMBL/GenBank/DDBJ whole genome shotgun (WGS) entry which is preliminary data.</text>
</comment>
<dbReference type="Proteomes" id="UP001246372">
    <property type="component" value="Unassembled WGS sequence"/>
</dbReference>
<feature type="domain" description="Zona occludens toxin N-terminal" evidence="2">
    <location>
        <begin position="50"/>
        <end position="169"/>
    </location>
</feature>
<sequence length="380" mass="41975">MALTLITGLPGHGKTLYCLWRWRAEAEKEGRQVYHNGIPGLNIPGWQTWEVEKWQQLPPGAVFIVDEAQFAFPVTGRGQTPEWVQKLAVHRHSGVDLVVLTQDPMLLDVFVRKLIDRHFHVVRKFGTTFATIHEFVNGVRDNVAKNKKDSIRHEWKYPPEVYTWYKSAELHTVKRSIPMRVWILCALPLLTAGLAYYGWSILKSTSASSTASEHTPAAVHAPGAPGRSGVDSWSGRGGRDRQTPAEYAESYTPRIPGLAHTAPVYDEVTRPAQAPYPAACVLMRGVCRCYTQQATRLDVPHQLCVDIAQGGYFVAWERPAVQAVPVSSQARPIEQQGPGLIGINAGGSPAAPPPQQVAAADLPAQVPPVRRPIHQDPTRP</sequence>
<dbReference type="RefSeq" id="WP_315648002.1">
    <property type="nucleotide sequence ID" value="NZ_JAVXZY010000001.1"/>
</dbReference>
<accession>A0ABU3P5C9</accession>
<dbReference type="Gene3D" id="3.40.50.300">
    <property type="entry name" value="P-loop containing nucleotide triphosphate hydrolases"/>
    <property type="match status" value="1"/>
</dbReference>
<feature type="region of interest" description="Disordered" evidence="1">
    <location>
        <begin position="213"/>
        <end position="247"/>
    </location>
</feature>
<evidence type="ECO:0000313" key="3">
    <source>
        <dbReference type="EMBL" id="MDT8997774.1"/>
    </source>
</evidence>
<dbReference type="EMBL" id="JAVXZY010000001">
    <property type="protein sequence ID" value="MDT8997774.1"/>
    <property type="molecule type" value="Genomic_DNA"/>
</dbReference>